<gene>
    <name evidence="1" type="ORF">AQJ64_05095</name>
</gene>
<dbReference type="EMBL" id="LMWW01000007">
    <property type="protein sequence ID" value="KUN87529.1"/>
    <property type="molecule type" value="Genomic_DNA"/>
</dbReference>
<accession>A0A101T8C5</accession>
<reference evidence="1 2" key="1">
    <citation type="submission" date="2015-10" db="EMBL/GenBank/DDBJ databases">
        <title>Draft genome sequence of Streptomyces griseoruber DSM 40281, type strain for the species Streptomyces griseoruber.</title>
        <authorList>
            <person name="Ruckert C."/>
            <person name="Winkler A."/>
            <person name="Kalinowski J."/>
            <person name="Kampfer P."/>
            <person name="Glaeser S."/>
        </authorList>
    </citation>
    <scope>NUCLEOTIDE SEQUENCE [LARGE SCALE GENOMIC DNA]</scope>
    <source>
        <strain evidence="1 2">DSM 40281</strain>
    </source>
</reference>
<evidence type="ECO:0000313" key="1">
    <source>
        <dbReference type="EMBL" id="KUN87529.1"/>
    </source>
</evidence>
<evidence type="ECO:0000313" key="2">
    <source>
        <dbReference type="Proteomes" id="UP000052982"/>
    </source>
</evidence>
<sequence length="86" mass="9313">MQGLRPGLEQPFQPPVICEDGGLSFMRGQFLIHRTKGRDEIACSPAGRQLPLPVTFVSRGGQSGVLGFLFGLYLGEEHCLVSARPS</sequence>
<comment type="caution">
    <text evidence="1">The sequence shown here is derived from an EMBL/GenBank/DDBJ whole genome shotgun (WGS) entry which is preliminary data.</text>
</comment>
<organism evidence="1 2">
    <name type="scientific">Streptomyces griseoruber</name>
    <dbReference type="NCBI Taxonomy" id="1943"/>
    <lineage>
        <taxon>Bacteria</taxon>
        <taxon>Bacillati</taxon>
        <taxon>Actinomycetota</taxon>
        <taxon>Actinomycetes</taxon>
        <taxon>Kitasatosporales</taxon>
        <taxon>Streptomycetaceae</taxon>
        <taxon>Streptomyces</taxon>
    </lineage>
</organism>
<dbReference type="Proteomes" id="UP000052982">
    <property type="component" value="Unassembled WGS sequence"/>
</dbReference>
<proteinExistence type="predicted"/>
<name>A0A101T8C5_9ACTN</name>
<keyword evidence="2" id="KW-1185">Reference proteome</keyword>
<protein>
    <submittedName>
        <fullName evidence="1">Uncharacterized protein</fullName>
    </submittedName>
</protein>
<dbReference type="AlphaFoldDB" id="A0A101T8C5"/>